<dbReference type="CDD" id="cd18186">
    <property type="entry name" value="BTB_POZ_ZBTB_KLHL-like"/>
    <property type="match status" value="1"/>
</dbReference>
<dbReference type="SUPFAM" id="SSF48403">
    <property type="entry name" value="Ankyrin repeat"/>
    <property type="match status" value="1"/>
</dbReference>
<sequence>MYLQIKQRQPILRSYNILELIKTGDLEEIKKTINWRNINNQFVYKIENQKVKLTSLQLACQFNPEAELVYYLITLGADLEIKDTKGNTALNQLLLNPNVDLLVLNYFLEQGADVNTQNNEKNTPLHHACLIDDPDFDIIHFLVGNGSNPKLKNDNGNTALDLIIMSKRLNFPIIQFLVEKVTDLEKRKDYTSSNHLCICENELLSLEMIDYLISNREKIKTKDCIENILLSFFCRHNYLNFRIIAHLVNRGAHLDSVEQQYSPLLYFCDRKRLNLQILPYLIKHGANINANSETENKNPLHFICAHKNISLTLIRFFINQGANINAKTLDQETPLHYLCQNESIKLRILKFLIHKGAAIHDLTSSKISTLHLLCQNPSIKYKLIKYCLINGCKVNQRDSNNNTPLHYLCANPSANLKILRLFVAHHVLFNVKNNENQTPLYILIQNYWEIRNFYVLFLYMLNHGATPYTPKIENIEFTNPRLTQFSYQKFKIDNYLMKNARSFKEDFAKLFISREGTDIVLKGQKAHKILVELRTRSKIRNISKILAPYKPDQVYTFLKWVYTDVIDDRVLIETICLKCGFRNPELHYLKKDMRKLEHMEKSKDYTVYVSNIPIKIHKLILQARSDLFRGLFLSVDDSSTSVTDYSRKKPKSLKILFHFLYTDEINFQLCNDEIVEELEDAADYYQLNVNSPFNFLLDHHFGKRGLPKACLMVTGQKTGAQETLKSKFNQYGKILSVSYRSYKAGRNYYLIQFSKVKDAEKAKIALNGKFLRTGYLRIEPYKTNTKLFCTGFIKKTSFRELFHTFKVFGDIKNIKLKKDVNRKTIAFVHFYYHKDASNAYKV</sequence>
<dbReference type="InterPro" id="IPR012677">
    <property type="entry name" value="Nucleotide-bd_a/b_plait_sf"/>
</dbReference>
<dbReference type="InterPro" id="IPR011333">
    <property type="entry name" value="SKP1/BTB/POZ_sf"/>
</dbReference>
<keyword evidence="2 3" id="KW-0040">ANK repeat</keyword>
<evidence type="ECO:0000313" key="8">
    <source>
        <dbReference type="Proteomes" id="UP001150062"/>
    </source>
</evidence>
<dbReference type="InterPro" id="IPR000504">
    <property type="entry name" value="RRM_dom"/>
</dbReference>
<evidence type="ECO:0000313" key="7">
    <source>
        <dbReference type="EMBL" id="KAJ6242750.1"/>
    </source>
</evidence>
<dbReference type="PANTHER" id="PTHR24198:SF165">
    <property type="entry name" value="ANKYRIN REPEAT-CONTAINING PROTEIN-RELATED"/>
    <property type="match status" value="1"/>
</dbReference>
<dbReference type="Proteomes" id="UP001150062">
    <property type="component" value="Unassembled WGS sequence"/>
</dbReference>
<comment type="caution">
    <text evidence="7">The sequence shown here is derived from an EMBL/GenBank/DDBJ whole genome shotgun (WGS) entry which is preliminary data.</text>
</comment>
<gene>
    <name evidence="7" type="ORF">M0813_02598</name>
</gene>
<accession>A0ABQ8YDT3</accession>
<name>A0ABQ8YDT3_9EUKA</name>
<proteinExistence type="predicted"/>
<dbReference type="PROSITE" id="PS50088">
    <property type="entry name" value="ANK_REPEAT"/>
    <property type="match status" value="4"/>
</dbReference>
<dbReference type="SMART" id="SM00225">
    <property type="entry name" value="BTB"/>
    <property type="match status" value="1"/>
</dbReference>
<dbReference type="SUPFAM" id="SSF54928">
    <property type="entry name" value="RNA-binding domain, RBD"/>
    <property type="match status" value="1"/>
</dbReference>
<dbReference type="Gene3D" id="1.25.40.20">
    <property type="entry name" value="Ankyrin repeat-containing domain"/>
    <property type="match status" value="2"/>
</dbReference>
<dbReference type="PANTHER" id="PTHR24198">
    <property type="entry name" value="ANKYRIN REPEAT AND PROTEIN KINASE DOMAIN-CONTAINING PROTEIN"/>
    <property type="match status" value="1"/>
</dbReference>
<dbReference type="Pfam" id="PF00651">
    <property type="entry name" value="BTB"/>
    <property type="match status" value="1"/>
</dbReference>
<evidence type="ECO:0000256" key="3">
    <source>
        <dbReference type="PROSITE-ProRule" id="PRU00023"/>
    </source>
</evidence>
<dbReference type="Gene3D" id="3.30.70.330">
    <property type="match status" value="2"/>
</dbReference>
<dbReference type="SMART" id="SM00360">
    <property type="entry name" value="RRM"/>
    <property type="match status" value="1"/>
</dbReference>
<dbReference type="EMBL" id="JAOAOG010000173">
    <property type="protein sequence ID" value="KAJ6242750.1"/>
    <property type="molecule type" value="Genomic_DNA"/>
</dbReference>
<evidence type="ECO:0000256" key="2">
    <source>
        <dbReference type="ARBA" id="ARBA00023043"/>
    </source>
</evidence>
<protein>
    <submittedName>
        <fullName evidence="7">Ankyrin repeat</fullName>
    </submittedName>
</protein>
<feature type="domain" description="RRM" evidence="6">
    <location>
        <begin position="709"/>
        <end position="783"/>
    </location>
</feature>
<dbReference type="InterPro" id="IPR036770">
    <property type="entry name" value="Ankyrin_rpt-contain_sf"/>
</dbReference>
<dbReference type="SMART" id="SM00248">
    <property type="entry name" value="ANK"/>
    <property type="match status" value="10"/>
</dbReference>
<dbReference type="PROSITE" id="PS50297">
    <property type="entry name" value="ANK_REP_REGION"/>
    <property type="match status" value="3"/>
</dbReference>
<dbReference type="Pfam" id="PF12796">
    <property type="entry name" value="Ank_2"/>
    <property type="match status" value="2"/>
</dbReference>
<dbReference type="CDD" id="cd00590">
    <property type="entry name" value="RRM_SF"/>
    <property type="match status" value="2"/>
</dbReference>
<evidence type="ECO:0000259" key="6">
    <source>
        <dbReference type="PROSITE" id="PS50102"/>
    </source>
</evidence>
<feature type="repeat" description="ANK" evidence="3">
    <location>
        <begin position="85"/>
        <end position="119"/>
    </location>
</feature>
<evidence type="ECO:0000256" key="4">
    <source>
        <dbReference type="PROSITE-ProRule" id="PRU00176"/>
    </source>
</evidence>
<feature type="repeat" description="ANK" evidence="3">
    <location>
        <begin position="120"/>
        <end position="154"/>
    </location>
</feature>
<feature type="domain" description="RRM" evidence="6">
    <location>
        <begin position="785"/>
        <end position="842"/>
    </location>
</feature>
<evidence type="ECO:0000256" key="1">
    <source>
        <dbReference type="ARBA" id="ARBA00022737"/>
    </source>
</evidence>
<dbReference type="PROSITE" id="PS50102">
    <property type="entry name" value="RRM"/>
    <property type="match status" value="2"/>
</dbReference>
<feature type="repeat" description="ANK" evidence="3">
    <location>
        <begin position="295"/>
        <end position="329"/>
    </location>
</feature>
<dbReference type="InterPro" id="IPR002110">
    <property type="entry name" value="Ankyrin_rpt"/>
</dbReference>
<reference evidence="7" key="1">
    <citation type="submission" date="2022-08" db="EMBL/GenBank/DDBJ databases">
        <title>Novel sulfate-reducing endosymbionts in the free-living metamonad Anaeramoeba.</title>
        <authorList>
            <person name="Jerlstrom-Hultqvist J."/>
            <person name="Cepicka I."/>
            <person name="Gallot-Lavallee L."/>
            <person name="Salas-Leiva D."/>
            <person name="Curtis B.A."/>
            <person name="Zahonova K."/>
            <person name="Pipaliya S."/>
            <person name="Dacks J."/>
            <person name="Roger A.J."/>
        </authorList>
    </citation>
    <scope>NUCLEOTIDE SEQUENCE</scope>
    <source>
        <strain evidence="7">Schooner1</strain>
    </source>
</reference>
<dbReference type="Pfam" id="PF13857">
    <property type="entry name" value="Ank_5"/>
    <property type="match status" value="1"/>
</dbReference>
<dbReference type="Pfam" id="PF00076">
    <property type="entry name" value="RRM_1"/>
    <property type="match status" value="2"/>
</dbReference>
<feature type="domain" description="BTB" evidence="5">
    <location>
        <begin position="603"/>
        <end position="669"/>
    </location>
</feature>
<dbReference type="InterPro" id="IPR035979">
    <property type="entry name" value="RBD_domain_sf"/>
</dbReference>
<dbReference type="Gene3D" id="3.30.710.10">
    <property type="entry name" value="Potassium Channel Kv1.1, Chain A"/>
    <property type="match status" value="1"/>
</dbReference>
<keyword evidence="8" id="KW-1185">Reference proteome</keyword>
<evidence type="ECO:0000259" key="5">
    <source>
        <dbReference type="PROSITE" id="PS50097"/>
    </source>
</evidence>
<dbReference type="SUPFAM" id="SSF54695">
    <property type="entry name" value="POZ domain"/>
    <property type="match status" value="1"/>
</dbReference>
<keyword evidence="4" id="KW-0694">RNA-binding</keyword>
<keyword evidence="1" id="KW-0677">Repeat</keyword>
<dbReference type="PROSITE" id="PS50097">
    <property type="entry name" value="BTB"/>
    <property type="match status" value="1"/>
</dbReference>
<feature type="repeat" description="ANK" evidence="3">
    <location>
        <begin position="330"/>
        <end position="364"/>
    </location>
</feature>
<organism evidence="7 8">
    <name type="scientific">Anaeramoeba flamelloides</name>
    <dbReference type="NCBI Taxonomy" id="1746091"/>
    <lineage>
        <taxon>Eukaryota</taxon>
        <taxon>Metamonada</taxon>
        <taxon>Anaeramoebidae</taxon>
        <taxon>Anaeramoeba</taxon>
    </lineage>
</organism>
<dbReference type="InterPro" id="IPR000210">
    <property type="entry name" value="BTB/POZ_dom"/>
</dbReference>